<accession>A0A6J7PCR7</accession>
<dbReference type="InterPro" id="IPR001258">
    <property type="entry name" value="NHL_repeat"/>
</dbReference>
<evidence type="ECO:0000256" key="1">
    <source>
        <dbReference type="ARBA" id="ARBA00022737"/>
    </source>
</evidence>
<proteinExistence type="predicted"/>
<organism evidence="2">
    <name type="scientific">freshwater metagenome</name>
    <dbReference type="NCBI Taxonomy" id="449393"/>
    <lineage>
        <taxon>unclassified sequences</taxon>
        <taxon>metagenomes</taxon>
        <taxon>ecological metagenomes</taxon>
    </lineage>
</organism>
<sequence>MTTSRRTITATVAMGAALALLAPLAVASAVAGPNPNPGAFDVIATGLNNPRGVALGDHDTVYVAEAGLGAGNAIAGAVIGIGQTGSITRVKHAGSASPKVKRVVTGLWSTAGVQGLSIQTLGLDGIAVKGHHEIVGIMGKSNVAGTNLGSLVRIHGNKIRNLADVGAFDYAWTETYQNEAWASAPYANPYAVALVGKKTYVVDAGANTVDEVLKDGTVRVIARLSDQGTRNAAPTCIAVGPDHALYVGEYKYGSSASVWRIDPKATNPDDLNTVLNVATVWATGFKTITGCAFDKQGTFYASQYAEGNIQTAPFADPTTGRTLIGVGELEQPQGIAVANDGTIYVADHGDNQLAGQGRLVRIRR</sequence>
<gene>
    <name evidence="2" type="ORF">UFOPK3992_00782</name>
</gene>
<dbReference type="Pfam" id="PF01436">
    <property type="entry name" value="NHL"/>
    <property type="match status" value="1"/>
</dbReference>
<dbReference type="InterPro" id="IPR006311">
    <property type="entry name" value="TAT_signal"/>
</dbReference>
<dbReference type="PROSITE" id="PS51318">
    <property type="entry name" value="TAT"/>
    <property type="match status" value="1"/>
</dbReference>
<keyword evidence="1" id="KW-0677">Repeat</keyword>
<dbReference type="NCBIfam" id="NF033206">
    <property type="entry name" value="ScyE_fam"/>
    <property type="match status" value="1"/>
</dbReference>
<dbReference type="Gene3D" id="2.120.10.30">
    <property type="entry name" value="TolB, C-terminal domain"/>
    <property type="match status" value="1"/>
</dbReference>
<dbReference type="InterPro" id="IPR048031">
    <property type="entry name" value="ScyD/ScyE-like"/>
</dbReference>
<protein>
    <submittedName>
        <fullName evidence="2">Unannotated protein</fullName>
    </submittedName>
</protein>
<reference evidence="2" key="1">
    <citation type="submission" date="2020-05" db="EMBL/GenBank/DDBJ databases">
        <authorList>
            <person name="Chiriac C."/>
            <person name="Salcher M."/>
            <person name="Ghai R."/>
            <person name="Kavagutti S V."/>
        </authorList>
    </citation>
    <scope>NUCLEOTIDE SEQUENCE</scope>
</reference>
<evidence type="ECO:0000313" key="2">
    <source>
        <dbReference type="EMBL" id="CAB5003207.1"/>
    </source>
</evidence>
<dbReference type="EMBL" id="CAFBOZ010000094">
    <property type="protein sequence ID" value="CAB5003207.1"/>
    <property type="molecule type" value="Genomic_DNA"/>
</dbReference>
<name>A0A6J7PCR7_9ZZZZ</name>
<dbReference type="AlphaFoldDB" id="A0A6J7PCR7"/>
<dbReference type="InterPro" id="IPR011042">
    <property type="entry name" value="6-blade_b-propeller_TolB-like"/>
</dbReference>
<dbReference type="SUPFAM" id="SSF63829">
    <property type="entry name" value="Calcium-dependent phosphotriesterase"/>
    <property type="match status" value="1"/>
</dbReference>